<gene>
    <name evidence="2" type="ORF">NTEN_LOCUS9967</name>
</gene>
<dbReference type="Proteomes" id="UP000479000">
    <property type="component" value="Unassembled WGS sequence"/>
</dbReference>
<keyword evidence="3" id="KW-1185">Reference proteome</keyword>
<evidence type="ECO:0000256" key="1">
    <source>
        <dbReference type="SAM" id="MobiDB-lite"/>
    </source>
</evidence>
<protein>
    <submittedName>
        <fullName evidence="2">Uncharacterized protein</fullName>
    </submittedName>
</protein>
<dbReference type="EMBL" id="CADCXU010015043">
    <property type="protein sequence ID" value="CAB0004490.1"/>
    <property type="molecule type" value="Genomic_DNA"/>
</dbReference>
<feature type="region of interest" description="Disordered" evidence="1">
    <location>
        <begin position="412"/>
        <end position="432"/>
    </location>
</feature>
<evidence type="ECO:0000313" key="2">
    <source>
        <dbReference type="EMBL" id="CAB0004490.1"/>
    </source>
</evidence>
<sequence>MSWCVAAALLPHSLRSSYGRSSSSVFPNIHRLGLLIVWIHRFNLSIILIYRFDLSIIWIHRLGLSTVWIHRFDLSIILINRFDLSIVSINRFHLSIILIHRFHLSITLINRFHLSIILIHHCDLSIICIDRLGLSIEFEFEFECQFDFEFDRYPVLGSSQYFYAPKHRIPTYCALSAHRLRRTSDPIFEKRHHYPFRFAPSVFKSNGQKRLIVRVGGARRESAEEGRGSEGTWLRRSCVRADRPSPIIGRECGPRKPGSLALLLASIICLGLSGRGGRAGGRAGDSPRRKSPEWNPAVQPEPKLWPHTEAPPRLSIIRIDMEVLKVYDGLSGPICLAKVGLVCADPWSHHAALAPETRIGFKSHRSIRLTQCLWNVPHPRSRMFRGMQIRRNDFETECLRVEFHRHTVGGNTMTGEYSKNRRHSSITNQSLHSQRKIRHDETADYLNRTTRILRLDQETARLEFEKCLVRR</sequence>
<name>A0A6H5GN58_9HEMI</name>
<feature type="region of interest" description="Disordered" evidence="1">
    <location>
        <begin position="275"/>
        <end position="306"/>
    </location>
</feature>
<organism evidence="2 3">
    <name type="scientific">Nesidiocoris tenuis</name>
    <dbReference type="NCBI Taxonomy" id="355587"/>
    <lineage>
        <taxon>Eukaryota</taxon>
        <taxon>Metazoa</taxon>
        <taxon>Ecdysozoa</taxon>
        <taxon>Arthropoda</taxon>
        <taxon>Hexapoda</taxon>
        <taxon>Insecta</taxon>
        <taxon>Pterygota</taxon>
        <taxon>Neoptera</taxon>
        <taxon>Paraneoptera</taxon>
        <taxon>Hemiptera</taxon>
        <taxon>Heteroptera</taxon>
        <taxon>Panheteroptera</taxon>
        <taxon>Cimicomorpha</taxon>
        <taxon>Miridae</taxon>
        <taxon>Dicyphina</taxon>
        <taxon>Nesidiocoris</taxon>
    </lineage>
</organism>
<evidence type="ECO:0000313" key="3">
    <source>
        <dbReference type="Proteomes" id="UP000479000"/>
    </source>
</evidence>
<accession>A0A6H5GN58</accession>
<dbReference type="AlphaFoldDB" id="A0A6H5GN58"/>
<reference evidence="2 3" key="1">
    <citation type="submission" date="2020-02" db="EMBL/GenBank/DDBJ databases">
        <authorList>
            <person name="Ferguson B K."/>
        </authorList>
    </citation>
    <scope>NUCLEOTIDE SEQUENCE [LARGE SCALE GENOMIC DNA]</scope>
</reference>
<proteinExistence type="predicted"/>